<comment type="caution">
    <text evidence="3">The sequence shown here is derived from an EMBL/GenBank/DDBJ whole genome shotgun (WGS) entry which is preliminary data.</text>
</comment>
<dbReference type="InterPro" id="IPR003675">
    <property type="entry name" value="Rce1/LyrA-like_dom"/>
</dbReference>
<proteinExistence type="predicted"/>
<protein>
    <submittedName>
        <fullName evidence="3">JDVT-CTERM system glutamic-type intramembrane protease</fullName>
        <ecNumber evidence="3">3.4.-.-</ecNumber>
    </submittedName>
</protein>
<feature type="domain" description="CAAX prenyl protease 2/Lysostaphin resistance protein A-like" evidence="2">
    <location>
        <begin position="58"/>
        <end position="153"/>
    </location>
</feature>
<feature type="transmembrane region" description="Helical" evidence="1">
    <location>
        <begin position="28"/>
        <end position="48"/>
    </location>
</feature>
<evidence type="ECO:0000313" key="3">
    <source>
        <dbReference type="EMBL" id="MEA5445992.1"/>
    </source>
</evidence>
<keyword evidence="4" id="KW-1185">Reference proteome</keyword>
<evidence type="ECO:0000259" key="2">
    <source>
        <dbReference type="Pfam" id="PF02517"/>
    </source>
</evidence>
<reference evidence="3 4" key="1">
    <citation type="submission" date="2023-12" db="EMBL/GenBank/DDBJ databases">
        <title>Whole-genome sequencing of halo(alkali)philic microorganisms from hypersaline lakes.</title>
        <authorList>
            <person name="Sorokin D.Y."/>
            <person name="Merkel A.Y."/>
            <person name="Messina E."/>
            <person name="Yakimov M."/>
        </authorList>
    </citation>
    <scope>NUCLEOTIDE SEQUENCE [LARGE SCALE GENOMIC DNA]</scope>
    <source>
        <strain evidence="3 4">AB-CW1</strain>
    </source>
</reference>
<dbReference type="Pfam" id="PF02517">
    <property type="entry name" value="Rce1-like"/>
    <property type="match status" value="1"/>
</dbReference>
<keyword evidence="1" id="KW-1133">Transmembrane helix</keyword>
<dbReference type="EC" id="3.4.-.-" evidence="3"/>
<dbReference type="GO" id="GO:0080120">
    <property type="term" value="P:CAAX-box protein maturation"/>
    <property type="evidence" value="ECO:0007669"/>
    <property type="project" value="UniProtKB-ARBA"/>
</dbReference>
<gene>
    <name evidence="3" type="primary">mrtJ</name>
    <name evidence="3" type="ORF">VCB98_09185</name>
</gene>
<evidence type="ECO:0000313" key="4">
    <source>
        <dbReference type="Proteomes" id="UP001302316"/>
    </source>
</evidence>
<feature type="transmembrane region" description="Helical" evidence="1">
    <location>
        <begin position="60"/>
        <end position="82"/>
    </location>
</feature>
<dbReference type="GO" id="GO:0004175">
    <property type="term" value="F:endopeptidase activity"/>
    <property type="evidence" value="ECO:0007669"/>
    <property type="project" value="UniProtKB-ARBA"/>
</dbReference>
<dbReference type="GO" id="GO:0006508">
    <property type="term" value="P:proteolysis"/>
    <property type="evidence" value="ECO:0007669"/>
    <property type="project" value="UniProtKB-KW"/>
</dbReference>
<feature type="transmembrane region" description="Helical" evidence="1">
    <location>
        <begin position="94"/>
        <end position="111"/>
    </location>
</feature>
<keyword evidence="1" id="KW-0472">Membrane</keyword>
<dbReference type="Proteomes" id="UP001302316">
    <property type="component" value="Unassembled WGS sequence"/>
</dbReference>
<evidence type="ECO:0000256" key="1">
    <source>
        <dbReference type="SAM" id="Phobius"/>
    </source>
</evidence>
<keyword evidence="3" id="KW-0378">Hydrolase</keyword>
<name>A0AAP6MMH9_9GAMM</name>
<feature type="transmembrane region" description="Helical" evidence="1">
    <location>
        <begin position="141"/>
        <end position="160"/>
    </location>
</feature>
<keyword evidence="3" id="KW-0645">Protease</keyword>
<organism evidence="3 4">
    <name type="scientific">Natronospira elongata</name>
    <dbReference type="NCBI Taxonomy" id="3110268"/>
    <lineage>
        <taxon>Bacteria</taxon>
        <taxon>Pseudomonadati</taxon>
        <taxon>Pseudomonadota</taxon>
        <taxon>Gammaproteobacteria</taxon>
        <taxon>Natronospirales</taxon>
        <taxon>Natronospiraceae</taxon>
        <taxon>Natronospira</taxon>
    </lineage>
</organism>
<keyword evidence="1" id="KW-0812">Transmembrane</keyword>
<sequence>MSRRWLNRLRWQPVYRFRFGGIQWTDPVLGLALAAGPMAWTVMLFLLVPTDDWLWPLSEPWLFLMPVLVYPVLEEIVFRGMLQDWLASLSRKTWGILSLANVITSLCFAALHLIHQPPLWAALVFFPSLVFGYFRERHDTLGTPILLHVVYNFGAVWFFWG</sequence>
<dbReference type="NCBIfam" id="NF033192">
    <property type="entry name" value="JDVT-CAAX"/>
    <property type="match status" value="1"/>
</dbReference>
<dbReference type="AlphaFoldDB" id="A0AAP6MMH9"/>
<dbReference type="EMBL" id="JAYGII010000018">
    <property type="protein sequence ID" value="MEA5445992.1"/>
    <property type="molecule type" value="Genomic_DNA"/>
</dbReference>
<dbReference type="RefSeq" id="WP_346051953.1">
    <property type="nucleotide sequence ID" value="NZ_JAYGII010000018.1"/>
</dbReference>
<accession>A0AAP6MMH9</accession>
<feature type="transmembrane region" description="Helical" evidence="1">
    <location>
        <begin position="117"/>
        <end position="134"/>
    </location>
</feature>